<keyword evidence="2" id="KW-1185">Reference proteome</keyword>
<dbReference type="Gene3D" id="3.60.10.10">
    <property type="entry name" value="Endonuclease/exonuclease/phosphatase"/>
    <property type="match status" value="1"/>
</dbReference>
<proteinExistence type="predicted"/>
<dbReference type="SUPFAM" id="SSF56672">
    <property type="entry name" value="DNA/RNA polymerases"/>
    <property type="match status" value="1"/>
</dbReference>
<dbReference type="Pfam" id="PF03372">
    <property type="entry name" value="Exo_endo_phos"/>
    <property type="match status" value="1"/>
</dbReference>
<dbReference type="GeneID" id="111361119"/>
<dbReference type="InterPro" id="IPR000477">
    <property type="entry name" value="RT_dom"/>
</dbReference>
<dbReference type="PROSITE" id="PS50878">
    <property type="entry name" value="RT_POL"/>
    <property type="match status" value="1"/>
</dbReference>
<evidence type="ECO:0000259" key="1">
    <source>
        <dbReference type="PROSITE" id="PS50878"/>
    </source>
</evidence>
<dbReference type="InterPro" id="IPR036691">
    <property type="entry name" value="Endo/exonu/phosph_ase_sf"/>
</dbReference>
<dbReference type="Proteomes" id="UP000301870">
    <property type="component" value="Chromosome Z"/>
</dbReference>
<dbReference type="GO" id="GO:0003824">
    <property type="term" value="F:catalytic activity"/>
    <property type="evidence" value="ECO:0007669"/>
    <property type="project" value="InterPro"/>
</dbReference>
<dbReference type="Pfam" id="PF00078">
    <property type="entry name" value="RVT_1"/>
    <property type="match status" value="1"/>
</dbReference>
<dbReference type="SUPFAM" id="SSF56219">
    <property type="entry name" value="DNase I-like"/>
    <property type="match status" value="1"/>
</dbReference>
<feature type="domain" description="Reverse transcriptase" evidence="1">
    <location>
        <begin position="519"/>
        <end position="793"/>
    </location>
</feature>
<name>A0A9J7ES06_SPOLT</name>
<dbReference type="InterPro" id="IPR043502">
    <property type="entry name" value="DNA/RNA_pol_sf"/>
</dbReference>
<dbReference type="KEGG" id="sliu:111361119"/>
<dbReference type="RefSeq" id="XP_022833259.1">
    <property type="nucleotide sequence ID" value="XM_022977491.1"/>
</dbReference>
<sequence length="941" mass="105185">MDSGLYRFATFNCKNVKRSCDDVRNLCRSCDVVCLQETWLMPHDVPYIGTIDSGFGYTATSAVDTSAGILRGRPHGGTALLWRQSLFRQVTVIQCNNPRICAIKIITGDRPVIVMSVYLPTNTSDNLQDFTDCLSAVSAIVDEYGVESVFVLGDFNANPGELFYSELVSICEDQSWFCIDVDMLGLDSGTYTFISDVHGTSSWLDHCIATRAARQAVVGVNVEYDTWWSDHFPVIIKIHLHLINPKTSTKVSSVNKDVVWGVKTDEQICLYTRECTNRLKCIDFPSECSNCADQLCGDRGHRHVLDKLYADIVTALRDAAALAGRGGARNCGGGSRLAGWSACVGEAHGEARAKFNMWIMCGRPKSGISYKEMRDSRRVFKSRLKWCQKHQDQIKMDALAAKHSNGDFRGFWKSTGRFNARSGLPVSVEGVSDSVAIANLFRDQFTVKSLLDPRDVDSGAERNNLRVPLSATLYRAKDVTKALRNMSTGKSPGHDGLSVEHLRYAGPHVSRVLAMFYSLCVSHSYLPADFMKTVVVPVVKNKTGDLSDKSNYRPISLATIIAKVFDGLLNTQLNKYIRIHDNQFGFRPGLSTESAILCLKHTVKYYVERKTPVYACFLDLSRAFDLVGYNLLWDKLKSIDLPQQFVNIFQYWYEHQLNSVRWAGAMSDPYRLECGVRQGGLTSPTLFNLYINGLIAELSSQHVGCHIDGVCVNNLSYADDMVLLSASVCGLRRLIRTCEEYAGGHGLIYNVKKSQYMVFEAVGARCPSSVPQVKLNGIHLARVDSFKYLGHILTTDLRDHADMERERRALSVRANMLARRFAQCSRGVKVALFKAYCTSLYSCSLWADYSQTCYSALRVQYNNAFRAVLGLSRRCSASGMFMEARTDGFHATMRKRAGALVRRVRASSNNVLAMIAQRHDCLIIRNCCDRHISVHIPPRVL</sequence>
<dbReference type="CDD" id="cd01650">
    <property type="entry name" value="RT_nLTR_like"/>
    <property type="match status" value="1"/>
</dbReference>
<dbReference type="OrthoDB" id="10014409at2759"/>
<protein>
    <submittedName>
        <fullName evidence="3">Uncharacterized protein LOC111361119</fullName>
    </submittedName>
</protein>
<dbReference type="AlphaFoldDB" id="A0A9J7ES06"/>
<gene>
    <name evidence="3" type="primary">LOC111361119</name>
</gene>
<evidence type="ECO:0000313" key="2">
    <source>
        <dbReference type="Proteomes" id="UP000301870"/>
    </source>
</evidence>
<dbReference type="PANTHER" id="PTHR47027">
    <property type="entry name" value="REVERSE TRANSCRIPTASE DOMAIN-CONTAINING PROTEIN"/>
    <property type="match status" value="1"/>
</dbReference>
<evidence type="ECO:0000313" key="3">
    <source>
        <dbReference type="RefSeq" id="XP_022833259.1"/>
    </source>
</evidence>
<reference evidence="3" key="1">
    <citation type="submission" date="2025-08" db="UniProtKB">
        <authorList>
            <consortium name="RefSeq"/>
        </authorList>
    </citation>
    <scope>IDENTIFICATION</scope>
    <source>
        <strain evidence="3">Ishihara</strain>
        <tissue evidence="3">Whole body</tissue>
    </source>
</reference>
<organism evidence="2 3">
    <name type="scientific">Spodoptera litura</name>
    <name type="common">Asian cotton leafworm</name>
    <dbReference type="NCBI Taxonomy" id="69820"/>
    <lineage>
        <taxon>Eukaryota</taxon>
        <taxon>Metazoa</taxon>
        <taxon>Ecdysozoa</taxon>
        <taxon>Arthropoda</taxon>
        <taxon>Hexapoda</taxon>
        <taxon>Insecta</taxon>
        <taxon>Pterygota</taxon>
        <taxon>Neoptera</taxon>
        <taxon>Endopterygota</taxon>
        <taxon>Lepidoptera</taxon>
        <taxon>Glossata</taxon>
        <taxon>Ditrysia</taxon>
        <taxon>Noctuoidea</taxon>
        <taxon>Noctuidae</taxon>
        <taxon>Amphipyrinae</taxon>
        <taxon>Spodoptera</taxon>
    </lineage>
</organism>
<dbReference type="PANTHER" id="PTHR47027:SF30">
    <property type="entry name" value="THAP-TYPE DOMAIN-CONTAINING PROTEIN"/>
    <property type="match status" value="1"/>
</dbReference>
<dbReference type="InterPro" id="IPR005135">
    <property type="entry name" value="Endo/exonuclease/phosphatase"/>
</dbReference>
<accession>A0A9J7ES06</accession>
<dbReference type="GO" id="GO:0071897">
    <property type="term" value="P:DNA biosynthetic process"/>
    <property type="evidence" value="ECO:0007669"/>
    <property type="project" value="UniProtKB-ARBA"/>
</dbReference>